<dbReference type="InterPro" id="IPR027417">
    <property type="entry name" value="P-loop_NTPase"/>
</dbReference>
<dbReference type="Proteomes" id="UP000032352">
    <property type="component" value="Chromosome pTvir"/>
</dbReference>
<gene>
    <name evidence="1" type="ORF">SG34_031345</name>
</gene>
<dbReference type="KEGG" id="tvd:SG34_031345"/>
<evidence type="ECO:0008006" key="3">
    <source>
        <dbReference type="Google" id="ProtNLM"/>
    </source>
</evidence>
<dbReference type="EMBL" id="CP059734">
    <property type="protein sequence ID" value="WDE09261.1"/>
    <property type="molecule type" value="Genomic_DNA"/>
</dbReference>
<proteinExistence type="predicted"/>
<evidence type="ECO:0000313" key="1">
    <source>
        <dbReference type="EMBL" id="WDE09261.1"/>
    </source>
</evidence>
<sequence length="271" mass="31196">MSQISKEELNLSLASIADGKGSSGRIDDFFRLYRQYLEQHYQVLPVPGKVLFVVGTGRNGSTSFAQALRRLPASLITHERPPLVYWQKAQASLAFHIRFIEMSRQYFSVVGDVSHWWLPHLHTLRLRFGHIYVINLHRDSKATVDSFIKVKSRSGKSFNHWLAHDGRLWSHDPWDPCYPDIPLPGNLPAPAETGYQEAASHYGISRYVQDYHNRAQAYVAKHHGLNLELSGLFTEAGRQKLQQFLGVPVCWEQVHYNKQTTYDSARMEVFY</sequence>
<accession>A0AAE9Z9M2</accession>
<keyword evidence="2" id="KW-1185">Reference proteome</keyword>
<dbReference type="AlphaFoldDB" id="A0AAE9Z9M2"/>
<reference evidence="1 2" key="1">
    <citation type="journal article" date="2015" name="Genome Announc.">
        <title>Draft Genome Sequences of Marine Isolates of Thalassomonas viridans and Thalassomonas actiniarum.</title>
        <authorList>
            <person name="Olonade I."/>
            <person name="van Zyl L.J."/>
            <person name="Trindade M."/>
        </authorList>
    </citation>
    <scope>NUCLEOTIDE SEQUENCE [LARGE SCALE GENOMIC DNA]</scope>
    <source>
        <strain evidence="1 2">XOM25</strain>
    </source>
</reference>
<dbReference type="RefSeq" id="WP_044837568.1">
    <property type="nucleotide sequence ID" value="NZ_CP059734.1"/>
</dbReference>
<evidence type="ECO:0000313" key="2">
    <source>
        <dbReference type="Proteomes" id="UP000032352"/>
    </source>
</evidence>
<dbReference type="SUPFAM" id="SSF52540">
    <property type="entry name" value="P-loop containing nucleoside triphosphate hydrolases"/>
    <property type="match status" value="1"/>
</dbReference>
<organism evidence="1 2">
    <name type="scientific">Thalassomonas viridans</name>
    <dbReference type="NCBI Taxonomy" id="137584"/>
    <lineage>
        <taxon>Bacteria</taxon>
        <taxon>Pseudomonadati</taxon>
        <taxon>Pseudomonadota</taxon>
        <taxon>Gammaproteobacteria</taxon>
        <taxon>Alteromonadales</taxon>
        <taxon>Colwelliaceae</taxon>
        <taxon>Thalassomonas</taxon>
    </lineage>
</organism>
<protein>
    <recommendedName>
        <fullName evidence="3">Sulfotransferase family protein</fullName>
    </recommendedName>
</protein>
<dbReference type="Gene3D" id="3.40.50.300">
    <property type="entry name" value="P-loop containing nucleotide triphosphate hydrolases"/>
    <property type="match status" value="1"/>
</dbReference>
<reference evidence="1 2" key="2">
    <citation type="journal article" date="2022" name="Mar. Drugs">
        <title>Bioassay-Guided Fractionation Leads to the Detection of Cholic Acid Generated by the Rare Thalassomonas sp.</title>
        <authorList>
            <person name="Pheiffer F."/>
            <person name="Schneider Y.K."/>
            <person name="Hansen E.H."/>
            <person name="Andersen J.H."/>
            <person name="Isaksson J."/>
            <person name="Busche T."/>
            <person name="R C."/>
            <person name="Kalinowski J."/>
            <person name="Zyl L.V."/>
            <person name="Trindade M."/>
        </authorList>
    </citation>
    <scope>NUCLEOTIDE SEQUENCE [LARGE SCALE GENOMIC DNA]</scope>
    <source>
        <strain evidence="1 2">XOM25</strain>
    </source>
</reference>
<name>A0AAE9Z9M2_9GAMM</name>